<reference evidence="1 2" key="1">
    <citation type="submission" date="2018-08" db="EMBL/GenBank/DDBJ databases">
        <authorList>
            <person name="Laetsch R D."/>
            <person name="Stevens L."/>
            <person name="Kumar S."/>
            <person name="Blaxter L. M."/>
        </authorList>
    </citation>
    <scope>NUCLEOTIDE SEQUENCE [LARGE SCALE GENOMIC DNA]</scope>
</reference>
<dbReference type="Proteomes" id="UP000277928">
    <property type="component" value="Unassembled WGS sequence"/>
</dbReference>
<keyword evidence="2" id="KW-1185">Reference proteome</keyword>
<name>A0A3P6SVS6_LITSI</name>
<dbReference type="AlphaFoldDB" id="A0A3P6SVS6"/>
<organism evidence="1 2">
    <name type="scientific">Litomosoides sigmodontis</name>
    <name type="common">Filarial nematode worm</name>
    <dbReference type="NCBI Taxonomy" id="42156"/>
    <lineage>
        <taxon>Eukaryota</taxon>
        <taxon>Metazoa</taxon>
        <taxon>Ecdysozoa</taxon>
        <taxon>Nematoda</taxon>
        <taxon>Chromadorea</taxon>
        <taxon>Rhabditida</taxon>
        <taxon>Spirurina</taxon>
        <taxon>Spiruromorpha</taxon>
        <taxon>Filarioidea</taxon>
        <taxon>Onchocercidae</taxon>
        <taxon>Litomosoides</taxon>
    </lineage>
</organism>
<sequence>MSQGYSYTIKPLEGREFIQRNFVALPQKASKYSNRAVSLNERFSVIERGYLLVPELKNTKQNFQRNVRLIPCVPTIPSEQKQQKISSDPIKTTMRK</sequence>
<proteinExistence type="predicted"/>
<evidence type="ECO:0000313" key="2">
    <source>
        <dbReference type="Proteomes" id="UP000277928"/>
    </source>
</evidence>
<dbReference type="OrthoDB" id="5849438at2759"/>
<dbReference type="OMA" id="QFIQRNF"/>
<evidence type="ECO:0000313" key="1">
    <source>
        <dbReference type="EMBL" id="VDK79376.1"/>
    </source>
</evidence>
<accession>A0A3P6SVS6</accession>
<dbReference type="EMBL" id="UYRX01000289">
    <property type="protein sequence ID" value="VDK79376.1"/>
    <property type="molecule type" value="Genomic_DNA"/>
</dbReference>
<protein>
    <submittedName>
        <fullName evidence="1">Uncharacterized protein</fullName>
    </submittedName>
</protein>
<gene>
    <name evidence="1" type="ORF">NLS_LOCUS4488</name>
</gene>